<gene>
    <name evidence="2" type="ORF">APLA_LOCUS8003</name>
</gene>
<proteinExistence type="predicted"/>
<keyword evidence="1" id="KW-0732">Signal</keyword>
<dbReference type="AlphaFoldDB" id="A0A8S0ZWJ4"/>
<feature type="chain" id="PRO_5035719406" evidence="1">
    <location>
        <begin position="19"/>
        <end position="150"/>
    </location>
</feature>
<sequence>MWKVVLCMCVASWGLGEAQLSLPLPQLDLQSVSKEMMQEIAEAINLNVKLLIPSINISYLSHYEFDMRGMGPLYNHTEEFIDVIANSDAYPEGTDMSHYLSLDIFEFKMITLSKQTIYLFKYLEANNSNITHFTALHIQDKTRHSMYNNF</sequence>
<dbReference type="EMBL" id="CADEBD010000305">
    <property type="protein sequence ID" value="CAB3238017.1"/>
    <property type="molecule type" value="Genomic_DNA"/>
</dbReference>
<name>A0A8S0ZWJ4_ARCPL</name>
<reference evidence="2 3" key="1">
    <citation type="submission" date="2020-04" db="EMBL/GenBank/DDBJ databases">
        <authorList>
            <person name="Wallbank WR R."/>
            <person name="Pardo Diaz C."/>
            <person name="Kozak K."/>
            <person name="Martin S."/>
            <person name="Jiggins C."/>
            <person name="Moest M."/>
            <person name="Warren A I."/>
            <person name="Byers J.R.P. K."/>
            <person name="Montejo-Kovacevich G."/>
            <person name="Yen C E."/>
        </authorList>
    </citation>
    <scope>NUCLEOTIDE SEQUENCE [LARGE SCALE GENOMIC DNA]</scope>
</reference>
<dbReference type="OrthoDB" id="199913at2759"/>
<comment type="caution">
    <text evidence="2">The sequence shown here is derived from an EMBL/GenBank/DDBJ whole genome shotgun (WGS) entry which is preliminary data.</text>
</comment>
<accession>A0A8S0ZWJ4</accession>
<evidence type="ECO:0000313" key="2">
    <source>
        <dbReference type="EMBL" id="CAB3238017.1"/>
    </source>
</evidence>
<evidence type="ECO:0000313" key="3">
    <source>
        <dbReference type="Proteomes" id="UP000494256"/>
    </source>
</evidence>
<feature type="signal peptide" evidence="1">
    <location>
        <begin position="1"/>
        <end position="18"/>
    </location>
</feature>
<evidence type="ECO:0000256" key="1">
    <source>
        <dbReference type="SAM" id="SignalP"/>
    </source>
</evidence>
<organism evidence="2 3">
    <name type="scientific">Arctia plantaginis</name>
    <name type="common">Wood tiger moth</name>
    <name type="synonym">Phalaena plantaginis</name>
    <dbReference type="NCBI Taxonomy" id="874455"/>
    <lineage>
        <taxon>Eukaryota</taxon>
        <taxon>Metazoa</taxon>
        <taxon>Ecdysozoa</taxon>
        <taxon>Arthropoda</taxon>
        <taxon>Hexapoda</taxon>
        <taxon>Insecta</taxon>
        <taxon>Pterygota</taxon>
        <taxon>Neoptera</taxon>
        <taxon>Endopterygota</taxon>
        <taxon>Lepidoptera</taxon>
        <taxon>Glossata</taxon>
        <taxon>Ditrysia</taxon>
        <taxon>Noctuoidea</taxon>
        <taxon>Erebidae</taxon>
        <taxon>Arctiinae</taxon>
        <taxon>Arctia</taxon>
    </lineage>
</organism>
<protein>
    <submittedName>
        <fullName evidence="2">Uncharacterized protein</fullName>
    </submittedName>
</protein>
<dbReference type="Proteomes" id="UP000494256">
    <property type="component" value="Unassembled WGS sequence"/>
</dbReference>